<keyword evidence="2" id="KW-1185">Reference proteome</keyword>
<proteinExistence type="predicted"/>
<gene>
    <name evidence="1" type="ORF">H4S07_004037</name>
</gene>
<dbReference type="Proteomes" id="UP001140096">
    <property type="component" value="Unassembled WGS sequence"/>
</dbReference>
<accession>A0ACC1LCJ5</accession>
<evidence type="ECO:0000313" key="1">
    <source>
        <dbReference type="EMBL" id="KAJ2805368.1"/>
    </source>
</evidence>
<reference evidence="1" key="1">
    <citation type="submission" date="2022-07" db="EMBL/GenBank/DDBJ databases">
        <title>Phylogenomic reconstructions and comparative analyses of Kickxellomycotina fungi.</title>
        <authorList>
            <person name="Reynolds N.K."/>
            <person name="Stajich J.E."/>
            <person name="Barry K."/>
            <person name="Grigoriev I.V."/>
            <person name="Crous P."/>
            <person name="Smith M.E."/>
        </authorList>
    </citation>
    <scope>NUCLEOTIDE SEQUENCE</scope>
    <source>
        <strain evidence="1">CBS 102833</strain>
    </source>
</reference>
<dbReference type="EMBL" id="JANBUP010001491">
    <property type="protein sequence ID" value="KAJ2805368.1"/>
    <property type="molecule type" value="Genomic_DNA"/>
</dbReference>
<evidence type="ECO:0000313" key="2">
    <source>
        <dbReference type="Proteomes" id="UP001140096"/>
    </source>
</evidence>
<organism evidence="1 2">
    <name type="scientific">Coemansia furcata</name>
    <dbReference type="NCBI Taxonomy" id="417177"/>
    <lineage>
        <taxon>Eukaryota</taxon>
        <taxon>Fungi</taxon>
        <taxon>Fungi incertae sedis</taxon>
        <taxon>Zoopagomycota</taxon>
        <taxon>Kickxellomycotina</taxon>
        <taxon>Kickxellomycetes</taxon>
        <taxon>Kickxellales</taxon>
        <taxon>Kickxellaceae</taxon>
        <taxon>Coemansia</taxon>
    </lineage>
</organism>
<comment type="caution">
    <text evidence="1">The sequence shown here is derived from an EMBL/GenBank/DDBJ whole genome shotgun (WGS) entry which is preliminary data.</text>
</comment>
<name>A0ACC1LCJ5_9FUNG</name>
<protein>
    <submittedName>
        <fullName evidence="1">Uncharacterized protein</fullName>
    </submittedName>
</protein>
<sequence>MYKRSAGRPAPPLPRSRNGSSAADKHASLAGEGGDGVQSMLPTVAVSPAGGHAGDKRPIAFINGTGNGMDDEDDSDSSDAKLVSPPDPNETGEERRTTRRLVESALRGCHEARILAVNKT</sequence>